<feature type="transmembrane region" description="Helical" evidence="4">
    <location>
        <begin position="66"/>
        <end position="89"/>
    </location>
</feature>
<dbReference type="PROSITE" id="PS51439">
    <property type="entry name" value="MENTAL"/>
    <property type="match status" value="1"/>
</dbReference>
<dbReference type="InterPro" id="IPR000799">
    <property type="entry name" value="StAR-like"/>
</dbReference>
<accession>A0A8S3Z9R1</accession>
<evidence type="ECO:0000256" key="2">
    <source>
        <dbReference type="ARBA" id="ARBA00022692"/>
    </source>
</evidence>
<feature type="domain" description="START" evidence="5">
    <location>
        <begin position="259"/>
        <end position="473"/>
    </location>
</feature>
<dbReference type="GO" id="GO:0031902">
    <property type="term" value="C:late endosome membrane"/>
    <property type="evidence" value="ECO:0007669"/>
    <property type="project" value="TreeGrafter"/>
</dbReference>
<dbReference type="PANTHER" id="PTHR46121:SF4">
    <property type="entry name" value="STEROIDOGENIC ACUTE REGULATORY PROTEIN-LIKE"/>
    <property type="match status" value="1"/>
</dbReference>
<feature type="domain" description="MENTAL" evidence="6">
    <location>
        <begin position="59"/>
        <end position="230"/>
    </location>
</feature>
<evidence type="ECO:0000313" key="8">
    <source>
        <dbReference type="Proteomes" id="UP000678393"/>
    </source>
</evidence>
<keyword evidence="3 4" id="KW-0472">Membrane</keyword>
<dbReference type="GO" id="GO:0008289">
    <property type="term" value="F:lipid binding"/>
    <property type="evidence" value="ECO:0007669"/>
    <property type="project" value="InterPro"/>
</dbReference>
<name>A0A8S3Z9R1_9EUPU</name>
<dbReference type="InterPro" id="IPR019498">
    <property type="entry name" value="MENTAL"/>
</dbReference>
<keyword evidence="8" id="KW-1185">Reference proteome</keyword>
<dbReference type="AlphaFoldDB" id="A0A8S3Z9R1"/>
<dbReference type="PROSITE" id="PS50848">
    <property type="entry name" value="START"/>
    <property type="match status" value="1"/>
</dbReference>
<evidence type="ECO:0000256" key="3">
    <source>
        <dbReference type="ARBA" id="ARBA00023136"/>
    </source>
</evidence>
<evidence type="ECO:0000259" key="6">
    <source>
        <dbReference type="PROSITE" id="PS51439"/>
    </source>
</evidence>
<dbReference type="Gene3D" id="3.30.530.20">
    <property type="match status" value="1"/>
</dbReference>
<dbReference type="GO" id="GO:0005765">
    <property type="term" value="C:lysosomal membrane"/>
    <property type="evidence" value="ECO:0007669"/>
    <property type="project" value="TreeGrafter"/>
</dbReference>
<dbReference type="InterPro" id="IPR002913">
    <property type="entry name" value="START_lipid-bd_dom"/>
</dbReference>
<dbReference type="Pfam" id="PF01852">
    <property type="entry name" value="START"/>
    <property type="match status" value="1"/>
</dbReference>
<keyword evidence="4" id="KW-1133">Transmembrane helix</keyword>
<protein>
    <recommendedName>
        <fullName evidence="9">StAR-related lipid transfer protein 3</fullName>
    </recommendedName>
</protein>
<feature type="transmembrane region" description="Helical" evidence="4">
    <location>
        <begin position="167"/>
        <end position="187"/>
    </location>
</feature>
<dbReference type="InterPro" id="IPR023393">
    <property type="entry name" value="START-like_dom_sf"/>
</dbReference>
<reference evidence="7" key="1">
    <citation type="submission" date="2021-04" db="EMBL/GenBank/DDBJ databases">
        <authorList>
            <consortium name="Molecular Ecology Group"/>
        </authorList>
    </citation>
    <scope>NUCLEOTIDE SEQUENCE</scope>
</reference>
<evidence type="ECO:0000256" key="4">
    <source>
        <dbReference type="SAM" id="Phobius"/>
    </source>
</evidence>
<comment type="subcellular location">
    <subcellularLocation>
        <location evidence="1">Membrane</location>
        <topology evidence="1">Multi-pass membrane protein</topology>
    </subcellularLocation>
</comment>
<keyword evidence="2 4" id="KW-0812">Transmembrane</keyword>
<evidence type="ECO:0000256" key="1">
    <source>
        <dbReference type="ARBA" id="ARBA00004141"/>
    </source>
</evidence>
<dbReference type="GO" id="GO:0140284">
    <property type="term" value="C:endoplasmic reticulum-endosome membrane contact site"/>
    <property type="evidence" value="ECO:0007669"/>
    <property type="project" value="TreeGrafter"/>
</dbReference>
<evidence type="ECO:0000313" key="7">
    <source>
        <dbReference type="EMBL" id="CAG5123806.1"/>
    </source>
</evidence>
<feature type="transmembrane region" description="Helical" evidence="4">
    <location>
        <begin position="135"/>
        <end position="155"/>
    </location>
</feature>
<dbReference type="GO" id="GO:0099044">
    <property type="term" value="P:vesicle tethering to endoplasmic reticulum"/>
    <property type="evidence" value="ECO:0007669"/>
    <property type="project" value="TreeGrafter"/>
</dbReference>
<sequence length="473" mass="53404">MSINADVAELPQSQDEQYKYASSVIHSGVPGTVMPPIISVTDTSTAPLLTPSHMTEGRISSVRRTFCLFVLFDLILIFILWVIYTQLIGEAGFHAFETQVRQYSFQTSLFDTVMLSAVRFTLLILAYALFRINHWWTVALCTAMSCAVLIAKIFLFDFQGTRSSSNPLSYCLIIISFVLAWLEAWFLDFKVLPQEKKQLERIAHSHNRDYGSTLISPRVHFPPGDDIQSVITEDNQYYSPLDSPEGSDNENEAGAARSLASQDNDYVKVARHSWDVLWIYVNSPETDWKLESDSVETGGIIHSRRIKGVGKVYRLKAVVNMPPKDLFEELMFKPEEHHLWNSSIQTSKVLQVVDSHTDIVYNVSAEIGGGVIANRDFVSIRTWGCQNGVFMGSGMAVTHPSMPPQKNVVRGTNGVGGWVFKPFPGDGRRTLFFWYMNTDIKGWFPQKLVDANMVKVIEDFCKDLHAHVQRIST</sequence>
<dbReference type="InterPro" id="IPR051869">
    <property type="entry name" value="STARD3"/>
</dbReference>
<dbReference type="EMBL" id="CAJHNH020001623">
    <property type="protein sequence ID" value="CAG5123806.1"/>
    <property type="molecule type" value="Genomic_DNA"/>
</dbReference>
<dbReference type="GO" id="GO:0005789">
    <property type="term" value="C:endoplasmic reticulum membrane"/>
    <property type="evidence" value="ECO:0007669"/>
    <property type="project" value="TreeGrafter"/>
</dbReference>
<dbReference type="PRINTS" id="PR00978">
    <property type="entry name" value="STARPROTEIN"/>
</dbReference>
<comment type="caution">
    <text evidence="7">The sequence shown here is derived from an EMBL/GenBank/DDBJ whole genome shotgun (WGS) entry which is preliminary data.</text>
</comment>
<evidence type="ECO:0008006" key="9">
    <source>
        <dbReference type="Google" id="ProtNLM"/>
    </source>
</evidence>
<dbReference type="SUPFAM" id="SSF55961">
    <property type="entry name" value="Bet v1-like"/>
    <property type="match status" value="1"/>
</dbReference>
<dbReference type="Proteomes" id="UP000678393">
    <property type="component" value="Unassembled WGS sequence"/>
</dbReference>
<evidence type="ECO:0000259" key="5">
    <source>
        <dbReference type="PROSITE" id="PS50848"/>
    </source>
</evidence>
<gene>
    <name evidence="7" type="ORF">CUNI_LOCUS9364</name>
</gene>
<dbReference type="PANTHER" id="PTHR46121">
    <property type="entry name" value="STEROIDOGENIC ACUTE REGULATORY PROTEIN-LIKE"/>
    <property type="match status" value="1"/>
</dbReference>
<organism evidence="7 8">
    <name type="scientific">Candidula unifasciata</name>
    <dbReference type="NCBI Taxonomy" id="100452"/>
    <lineage>
        <taxon>Eukaryota</taxon>
        <taxon>Metazoa</taxon>
        <taxon>Spiralia</taxon>
        <taxon>Lophotrochozoa</taxon>
        <taxon>Mollusca</taxon>
        <taxon>Gastropoda</taxon>
        <taxon>Heterobranchia</taxon>
        <taxon>Euthyneura</taxon>
        <taxon>Panpulmonata</taxon>
        <taxon>Eupulmonata</taxon>
        <taxon>Stylommatophora</taxon>
        <taxon>Helicina</taxon>
        <taxon>Helicoidea</taxon>
        <taxon>Geomitridae</taxon>
        <taxon>Candidula</taxon>
    </lineage>
</organism>
<dbReference type="Pfam" id="PF10457">
    <property type="entry name" value="MENTAL"/>
    <property type="match status" value="1"/>
</dbReference>
<proteinExistence type="predicted"/>
<dbReference type="SMART" id="SM00234">
    <property type="entry name" value="START"/>
    <property type="match status" value="1"/>
</dbReference>
<dbReference type="OrthoDB" id="74575at2759"/>